<dbReference type="EMBL" id="JABTDW010000001">
    <property type="protein sequence ID" value="NSB12049.1"/>
    <property type="molecule type" value="Genomic_DNA"/>
</dbReference>
<organism evidence="1 2">
    <name type="scientific">Clostridium beijerinckii</name>
    <name type="common">Clostridium MP</name>
    <dbReference type="NCBI Taxonomy" id="1520"/>
    <lineage>
        <taxon>Bacteria</taxon>
        <taxon>Bacillati</taxon>
        <taxon>Bacillota</taxon>
        <taxon>Clostridia</taxon>
        <taxon>Eubacteriales</taxon>
        <taxon>Clostridiaceae</taxon>
        <taxon>Clostridium</taxon>
    </lineage>
</organism>
<sequence>MDYSQGNSKIYYLDIVANFNILLKSNGTNKKNFLRIFSFNFDYKQ</sequence>
<evidence type="ECO:0000313" key="1">
    <source>
        <dbReference type="EMBL" id="NSB12049.1"/>
    </source>
</evidence>
<comment type="caution">
    <text evidence="1">The sequence shown here is derived from an EMBL/GenBank/DDBJ whole genome shotgun (WGS) entry which is preliminary data.</text>
</comment>
<name>A0AAE5LN36_CLOBE</name>
<accession>A0AAE5LN36</accession>
<dbReference type="Proteomes" id="UP000822184">
    <property type="component" value="Unassembled WGS sequence"/>
</dbReference>
<protein>
    <submittedName>
        <fullName evidence="1">ATPase</fullName>
    </submittedName>
</protein>
<proteinExistence type="predicted"/>
<reference evidence="1" key="1">
    <citation type="submission" date="2020-06" db="EMBL/GenBank/DDBJ databases">
        <title>Genomic insights into acetone-butanol-ethanol (ABE) fermentation by sequencing solventogenic clostridia strains.</title>
        <authorList>
            <person name="Brown S."/>
        </authorList>
    </citation>
    <scope>NUCLEOTIDE SEQUENCE</scope>
    <source>
        <strain evidence="1">DJ123</strain>
    </source>
</reference>
<evidence type="ECO:0000313" key="2">
    <source>
        <dbReference type="Proteomes" id="UP000822184"/>
    </source>
</evidence>
<dbReference type="AlphaFoldDB" id="A0AAE5LN36"/>
<gene>
    <name evidence="1" type="ORF">BCD95_000308</name>
</gene>